<protein>
    <recommendedName>
        <fullName evidence="1">Bacteriophage T5 Orf172 DNA-binding domain-containing protein</fullName>
    </recommendedName>
</protein>
<accession>A0A6A6DND7</accession>
<sequence>MPAKSADKHTPNLIGRPKKYMTLSLKVDFNAREISARFHSTINAQNRTTNRCTCFEDELYHVAPDRIANTDVQRLRFILEKDGHIRKAQSAIQKAQKQVLAARETEFGFHKLISELSTLLARWCTGRTAQNARWSAGNTEMRPFRVSALAPSVHRDHVLKKVREHLTDNEIKDNGLGYIYILRSHNPTTQAELKIGFSRFHPQHRSQELARCLIRPEVVAHTQLLPFAKRVEALVHAELDSFRKIQWCSWCHRNHQEWFTIAIDRARRTVARWSKFILLRPYIAGKLRDDVSNHFEHLEATTVSSEVLNLDSFWDKAVNSFPVDESRYSRVQQIGTYLNAIWMYRNIQDWTDSAPAWRNVPAPQSFDAFYDGYFCSDEANEVRKAMSNLDFETLRRIYFDENDPSSIPTSDALKTVLFGKNAASTSKHFDFGYCFLPNAEAKTQRLAKEVIKILGHLNTTTTGARSVINPSPGTEDSPIGNATMIPVLELLDLQNVSHPVKMYIGYDRTNMGFQLIQEAYRRGEWSDFPRFKKPFSTRLIEYLEKLWRWGWRQ</sequence>
<dbReference type="Proteomes" id="UP000800200">
    <property type="component" value="Unassembled WGS sequence"/>
</dbReference>
<dbReference type="InterPro" id="IPR053006">
    <property type="entry name" value="Meiosis_regulatory"/>
</dbReference>
<feature type="domain" description="Bacteriophage T5 Orf172 DNA-binding" evidence="1">
    <location>
        <begin position="187"/>
        <end position="273"/>
    </location>
</feature>
<name>A0A6A6DND7_9PEZI</name>
<reference evidence="2" key="1">
    <citation type="journal article" date="2020" name="Stud. Mycol.">
        <title>101 Dothideomycetes genomes: a test case for predicting lifestyles and emergence of pathogens.</title>
        <authorList>
            <person name="Haridas S."/>
            <person name="Albert R."/>
            <person name="Binder M."/>
            <person name="Bloem J."/>
            <person name="Labutti K."/>
            <person name="Salamov A."/>
            <person name="Andreopoulos B."/>
            <person name="Baker S."/>
            <person name="Barry K."/>
            <person name="Bills G."/>
            <person name="Bluhm B."/>
            <person name="Cannon C."/>
            <person name="Castanera R."/>
            <person name="Culley D."/>
            <person name="Daum C."/>
            <person name="Ezra D."/>
            <person name="Gonzalez J."/>
            <person name="Henrissat B."/>
            <person name="Kuo A."/>
            <person name="Liang C."/>
            <person name="Lipzen A."/>
            <person name="Lutzoni F."/>
            <person name="Magnuson J."/>
            <person name="Mondo S."/>
            <person name="Nolan M."/>
            <person name="Ohm R."/>
            <person name="Pangilinan J."/>
            <person name="Park H.-J."/>
            <person name="Ramirez L."/>
            <person name="Alfaro M."/>
            <person name="Sun H."/>
            <person name="Tritt A."/>
            <person name="Yoshinaga Y."/>
            <person name="Zwiers L.-H."/>
            <person name="Turgeon B."/>
            <person name="Goodwin S."/>
            <person name="Spatafora J."/>
            <person name="Crous P."/>
            <person name="Grigoriev I."/>
        </authorList>
    </citation>
    <scope>NUCLEOTIDE SEQUENCE</scope>
    <source>
        <strain evidence="2">CBS 207.26</strain>
    </source>
</reference>
<evidence type="ECO:0000313" key="3">
    <source>
        <dbReference type="Proteomes" id="UP000800200"/>
    </source>
</evidence>
<evidence type="ECO:0000259" key="1">
    <source>
        <dbReference type="SMART" id="SM00974"/>
    </source>
</evidence>
<keyword evidence="3" id="KW-1185">Reference proteome</keyword>
<dbReference type="InterPro" id="IPR018306">
    <property type="entry name" value="Phage_T5_Orf172_DNA-bd"/>
</dbReference>
<dbReference type="EMBL" id="ML994654">
    <property type="protein sequence ID" value="KAF2181054.1"/>
    <property type="molecule type" value="Genomic_DNA"/>
</dbReference>
<dbReference type="AlphaFoldDB" id="A0A6A6DND7"/>
<dbReference type="Pfam" id="PF10544">
    <property type="entry name" value="T5orf172"/>
    <property type="match status" value="1"/>
</dbReference>
<dbReference type="OrthoDB" id="3511049at2759"/>
<proteinExistence type="predicted"/>
<dbReference type="SMART" id="SM00974">
    <property type="entry name" value="T5orf172"/>
    <property type="match status" value="1"/>
</dbReference>
<gene>
    <name evidence="2" type="ORF">K469DRAFT_692303</name>
</gene>
<evidence type="ECO:0000313" key="2">
    <source>
        <dbReference type="EMBL" id="KAF2181054.1"/>
    </source>
</evidence>
<dbReference type="PANTHER" id="PTHR28094">
    <property type="entry name" value="MEIOTICALLY UP-REGULATED GENE 113 PROTEIN"/>
    <property type="match status" value="1"/>
</dbReference>
<dbReference type="PANTHER" id="PTHR28094:SF1">
    <property type="entry name" value="MEIOTICALLY UP-REGULATED GENE 113 PROTEIN"/>
    <property type="match status" value="1"/>
</dbReference>
<organism evidence="2 3">
    <name type="scientific">Zopfia rhizophila CBS 207.26</name>
    <dbReference type="NCBI Taxonomy" id="1314779"/>
    <lineage>
        <taxon>Eukaryota</taxon>
        <taxon>Fungi</taxon>
        <taxon>Dikarya</taxon>
        <taxon>Ascomycota</taxon>
        <taxon>Pezizomycotina</taxon>
        <taxon>Dothideomycetes</taxon>
        <taxon>Dothideomycetes incertae sedis</taxon>
        <taxon>Zopfiaceae</taxon>
        <taxon>Zopfia</taxon>
    </lineage>
</organism>